<gene>
    <name evidence="2" type="ORF">FEQUK3_LOCUS2317</name>
</gene>
<evidence type="ECO:0000313" key="2">
    <source>
        <dbReference type="EMBL" id="CAG7556612.1"/>
    </source>
</evidence>
<evidence type="ECO:0000256" key="1">
    <source>
        <dbReference type="SAM" id="MobiDB-lite"/>
    </source>
</evidence>
<organism evidence="2 3">
    <name type="scientific">Fusarium equiseti</name>
    <name type="common">Fusarium scirpi</name>
    <dbReference type="NCBI Taxonomy" id="61235"/>
    <lineage>
        <taxon>Eukaryota</taxon>
        <taxon>Fungi</taxon>
        <taxon>Dikarya</taxon>
        <taxon>Ascomycota</taxon>
        <taxon>Pezizomycotina</taxon>
        <taxon>Sordariomycetes</taxon>
        <taxon>Hypocreomycetidae</taxon>
        <taxon>Hypocreales</taxon>
        <taxon>Nectriaceae</taxon>
        <taxon>Fusarium</taxon>
        <taxon>Fusarium incarnatum-equiseti species complex</taxon>
    </lineage>
</organism>
<dbReference type="EMBL" id="CAJSTJ010000110">
    <property type="protein sequence ID" value="CAG7556612.1"/>
    <property type="molecule type" value="Genomic_DNA"/>
</dbReference>
<dbReference type="Proteomes" id="UP000693738">
    <property type="component" value="Unassembled WGS sequence"/>
</dbReference>
<feature type="region of interest" description="Disordered" evidence="1">
    <location>
        <begin position="30"/>
        <end position="159"/>
    </location>
</feature>
<feature type="compositionally biased region" description="Low complexity" evidence="1">
    <location>
        <begin position="71"/>
        <end position="84"/>
    </location>
</feature>
<feature type="compositionally biased region" description="Polar residues" evidence="1">
    <location>
        <begin position="145"/>
        <end position="156"/>
    </location>
</feature>
<protein>
    <submittedName>
        <fullName evidence="2">Uncharacterized protein</fullName>
    </submittedName>
</protein>
<accession>A0A8J2N9Z2</accession>
<comment type="caution">
    <text evidence="2">The sequence shown here is derived from an EMBL/GenBank/DDBJ whole genome shotgun (WGS) entry which is preliminary data.</text>
</comment>
<proteinExistence type="predicted"/>
<name>A0A8J2N9Z2_FUSEQ</name>
<evidence type="ECO:0000313" key="3">
    <source>
        <dbReference type="Proteomes" id="UP000693738"/>
    </source>
</evidence>
<dbReference type="AlphaFoldDB" id="A0A8J2N9Z2"/>
<reference evidence="2" key="1">
    <citation type="submission" date="2021-05" db="EMBL/GenBank/DDBJ databases">
        <authorList>
            <person name="Khan N."/>
        </authorList>
    </citation>
    <scope>NUCLEOTIDE SEQUENCE</scope>
</reference>
<feature type="compositionally biased region" description="Basic and acidic residues" evidence="1">
    <location>
        <begin position="37"/>
        <end position="48"/>
    </location>
</feature>
<sequence length="349" mass="39985">MDSLHAETFRDMNDEVEIDLCDQEAELSCTKPPKRSLGRDEDSQEKSSLELVLKPKTSHTQDDTEIIPSDTTENTNETTLTANTKSRTTTENNTNTFARRPARAYSEERAYVSPATSDYRSESDASSDRLMFYSTKPCRRRRPQSSHTQPTSSNRYDQYEVPIPDIPTYHRSSAKFEVIKIGSDWHLLSTKCHVEKHVDGHSIHYHEHRHWTEAYKEPSHCGTCRRIQLKHNRVPEEVLFRDVAITFIKKAPRRGFSEEVWSAMIGKPLPIRGSVIRETYPFHGPLKVERNQLFGPGMLKTHIYNPGDHDLGLGTLLLGLFETGRSVVHTLQYWISGANPAKNNLHEID</sequence>
<feature type="compositionally biased region" description="Polar residues" evidence="1">
    <location>
        <begin position="85"/>
        <end position="97"/>
    </location>
</feature>